<evidence type="ECO:0000313" key="1">
    <source>
        <dbReference type="EMBL" id="CCF37516.1"/>
    </source>
</evidence>
<reference evidence="3" key="2">
    <citation type="journal article" date="2012" name="Nat. Genet.">
        <title>Lifestyle transitions in plant pathogenic Colletotrichum fungi deciphered by genome and transcriptome analyses.</title>
        <authorList>
            <person name="O'Connell R.J."/>
            <person name="Thon M.R."/>
            <person name="Hacquard S."/>
            <person name="Amyotte S.G."/>
            <person name="Kleemann J."/>
            <person name="Torres M.F."/>
            <person name="Damm U."/>
            <person name="Buiate E.A."/>
            <person name="Epstein L."/>
            <person name="Alkan N."/>
            <person name="Altmueller J."/>
            <person name="Alvarado-Balderrama L."/>
            <person name="Bauser C.A."/>
            <person name="Becker C."/>
            <person name="Birren B.W."/>
            <person name="Chen Z."/>
            <person name="Choi J."/>
            <person name="Crouch J.A."/>
            <person name="Duvick J.P."/>
            <person name="Farman M.A."/>
            <person name="Gan P."/>
            <person name="Heiman D."/>
            <person name="Henrissat B."/>
            <person name="Howard R.J."/>
            <person name="Kabbage M."/>
            <person name="Koch C."/>
            <person name="Kracher B."/>
            <person name="Kubo Y."/>
            <person name="Law A.D."/>
            <person name="Lebrun M.-H."/>
            <person name="Lee Y.-H."/>
            <person name="Miyara I."/>
            <person name="Moore N."/>
            <person name="Neumann U."/>
            <person name="Nordstroem K."/>
            <person name="Panaccione D.G."/>
            <person name="Panstruga R."/>
            <person name="Place M."/>
            <person name="Proctor R.H."/>
            <person name="Prusky D."/>
            <person name="Rech G."/>
            <person name="Reinhardt R."/>
            <person name="Rollins J.A."/>
            <person name="Rounsley S."/>
            <person name="Schardl C.L."/>
            <person name="Schwartz D.C."/>
            <person name="Shenoy N."/>
            <person name="Shirasu K."/>
            <person name="Sikhakolli U.R."/>
            <person name="Stueber K."/>
            <person name="Sukno S.A."/>
            <person name="Sweigard J.A."/>
            <person name="Takano Y."/>
            <person name="Takahara H."/>
            <person name="Trail F."/>
            <person name="van der Does H.C."/>
            <person name="Voll L.M."/>
            <person name="Will I."/>
            <person name="Young S."/>
            <person name="Zeng Q."/>
            <person name="Zhang J."/>
            <person name="Zhou S."/>
            <person name="Dickman M.B."/>
            <person name="Schulze-Lefert P."/>
            <person name="Ver Loren van Themaat E."/>
            <person name="Ma L.-J."/>
            <person name="Vaillancourt L.J."/>
        </authorList>
    </citation>
    <scope>NUCLEOTIDE SEQUENCE [LARGE SCALE GENOMIC DNA]</scope>
    <source>
        <strain evidence="3">IMI 349063</strain>
    </source>
</reference>
<reference evidence="2" key="3">
    <citation type="submission" date="2016-02" db="EMBL/GenBank/DDBJ databases">
        <title>Resequencing and annotation of the Colletotrichum higginsianum genome.</title>
        <authorList>
            <person name="O'Connell R."/>
            <person name="Zambounis A."/>
            <person name="Thon M."/>
            <person name="Dallery J.-F."/>
        </authorList>
    </citation>
    <scope>NUCLEOTIDE SEQUENCE [LARGE SCALE GENOMIC DNA]</scope>
    <source>
        <strain evidence="2">IMI 349063</strain>
    </source>
</reference>
<dbReference type="Proteomes" id="UP000092177">
    <property type="component" value="Chromosome 3"/>
</dbReference>
<proteinExistence type="predicted"/>
<dbReference type="VEuPathDB" id="FungiDB:CH63R_03708"/>
<dbReference type="EMBL" id="LTAN01000003">
    <property type="protein sequence ID" value="OBR11412.1"/>
    <property type="molecule type" value="Genomic_DNA"/>
</dbReference>
<name>H1VBB3_COLHI</name>
<evidence type="ECO:0000313" key="4">
    <source>
        <dbReference type="Proteomes" id="UP000092177"/>
    </source>
</evidence>
<dbReference type="EMBL" id="CACQ02002495">
    <property type="protein sequence ID" value="CCF37516.1"/>
    <property type="molecule type" value="Genomic_DNA"/>
</dbReference>
<sequence length="346" mass="38364">MVGRVEKIANDYEWDASQISISQVAHRHASEILPGDVFRRSASSIEDFICGIKPIFCSSITQQIRLNLDNFDAVAGIECTEAFLGKKTIGDWLLHIITEFLKPLTVSLSASSFSKSSSPAVAVTNPNKAPLANAPVEDISDKFNVPIDRTVQQVILRGRTVLEAWTTTPTTRQLSMMKEDQKRLHHDPENLNPAWTPRQAGSSPVYHGSIVSNPHWALQFTNNPFDALDARTNANQMVTDAFAFHSVMPRVTSDAADILQTQNTWISGGKSYRGVVLFKFNSIHPAPVDLTSYVIPEGREAEWGNRSLLSVGISINKQRVWGHYRDIHGQSGDDFPDVVHGLEYGQ</sequence>
<protein>
    <submittedName>
        <fullName evidence="1">Uncharacterized protein</fullName>
    </submittedName>
</protein>
<evidence type="ECO:0000313" key="3">
    <source>
        <dbReference type="Proteomes" id="UP000007174"/>
    </source>
</evidence>
<dbReference type="Proteomes" id="UP000007174">
    <property type="component" value="Unassembled WGS sequence"/>
</dbReference>
<dbReference type="eggNOG" id="ENOG502R5PC">
    <property type="taxonomic scope" value="Eukaryota"/>
</dbReference>
<dbReference type="RefSeq" id="XP_018159929.1">
    <property type="nucleotide sequence ID" value="XM_018298683.1"/>
</dbReference>
<dbReference type="OrthoDB" id="3723548at2759"/>
<dbReference type="HOGENOM" id="CLU_040053_0_0_1"/>
<accession>H1VBB3</accession>
<reference evidence="1" key="1">
    <citation type="submission" date="2011-12" db="EMBL/GenBank/DDBJ databases">
        <title>The genome sequence of Colletotrichum higginsianum IMI 34906.</title>
        <authorList>
            <person name="Ma L.-J."/>
            <person name="O'Connell R."/>
            <person name="van Themaat E.V.L."/>
            <person name="Stueber K."/>
            <person name="Young S.K."/>
            <person name="Zeng Q."/>
            <person name="Gargeya S."/>
            <person name="Fitzgerald M."/>
            <person name="Haas B."/>
            <person name="Abouelleil A."/>
            <person name="Alvarado L."/>
            <person name="Arachchi H.M."/>
            <person name="Berlin A."/>
            <person name="Chapman S.B."/>
            <person name="Gearin G."/>
            <person name="Goldberg J."/>
            <person name="Griggs A."/>
            <person name="Gujja S."/>
            <person name="Hansen M."/>
            <person name="Heiman D."/>
            <person name="Howarth C."/>
            <person name="Larimer J."/>
            <person name="Lui A."/>
            <person name="MacDonald P.J.P."/>
            <person name="McCowen C."/>
            <person name="Montmayeur A."/>
            <person name="Murphy C."/>
            <person name="Neiman D."/>
            <person name="Pearson M."/>
            <person name="Priest M."/>
            <person name="Roberts A."/>
            <person name="Saif S."/>
            <person name="Shea T."/>
            <person name="Sisk P."/>
            <person name="Stolte C."/>
            <person name="Sykes S."/>
            <person name="Wortman J."/>
            <person name="Nusbaum C."/>
            <person name="Birren B."/>
        </authorList>
    </citation>
    <scope>NUCLEOTIDE SEQUENCE [LARGE SCALE GENOMIC DNA]</scope>
    <source>
        <strain evidence="1">IMI 349063</strain>
    </source>
</reference>
<dbReference type="AlphaFoldDB" id="H1VBB3"/>
<dbReference type="GeneID" id="28862790"/>
<evidence type="ECO:0000313" key="2">
    <source>
        <dbReference type="EMBL" id="OBR11412.1"/>
    </source>
</evidence>
<reference evidence="4" key="4">
    <citation type="journal article" date="2017" name="BMC Genomics">
        <title>Gapless genome assembly of Colletotrichum higginsianum reveals chromosome structure and association of transposable elements with secondary metabolite gene clusters.</title>
        <authorList>
            <person name="Dallery J.-F."/>
            <person name="Lapalu N."/>
            <person name="Zampounis A."/>
            <person name="Pigne S."/>
            <person name="Luyten I."/>
            <person name="Amselem J."/>
            <person name="Wittenberg A.H.J."/>
            <person name="Zhou S."/>
            <person name="de Queiroz M.V."/>
            <person name="Robin G.P."/>
            <person name="Auger A."/>
            <person name="Hainaut M."/>
            <person name="Henrissat B."/>
            <person name="Kim K.-T."/>
            <person name="Lee Y.-H."/>
            <person name="Lespinet O."/>
            <person name="Schwartz D.C."/>
            <person name="Thon M.R."/>
            <person name="O'Connell R.J."/>
        </authorList>
    </citation>
    <scope>NUCLEOTIDE SEQUENCE [LARGE SCALE GENOMIC DNA]</scope>
    <source>
        <strain evidence="4">IMI 349063</strain>
    </source>
</reference>
<keyword evidence="4" id="KW-1185">Reference proteome</keyword>
<dbReference type="KEGG" id="chig:CH63R_03708"/>
<organism evidence="1 3">
    <name type="scientific">Colletotrichum higginsianum (strain IMI 349063)</name>
    <name type="common">Crucifer anthracnose fungus</name>
    <dbReference type="NCBI Taxonomy" id="759273"/>
    <lineage>
        <taxon>Eukaryota</taxon>
        <taxon>Fungi</taxon>
        <taxon>Dikarya</taxon>
        <taxon>Ascomycota</taxon>
        <taxon>Pezizomycotina</taxon>
        <taxon>Sordariomycetes</taxon>
        <taxon>Hypocreomycetidae</taxon>
        <taxon>Glomerellales</taxon>
        <taxon>Glomerellaceae</taxon>
        <taxon>Colletotrichum</taxon>
        <taxon>Colletotrichum destructivum species complex</taxon>
    </lineage>
</organism>
<gene>
    <name evidence="1" type="ORF">CH063_08822</name>
    <name evidence="2" type="ORF">CH63R_03708</name>
</gene>